<sequence length="666" mass="74709">MDVSSRGLPQRLMDLSKGFSVARLPHSHTQPLDMTKKPEWYHRQPQNCGPELSSPYRTSSLRPDLNQDPANYINSPLTPGLDLYHDTVHNNLWHSGFYETSGNAGPESSGAEEEEEEEEDSDSDSDVIFLVSSAKEPLLCTTFLQDNVTHIVEPLSPSSLDEGRGCYDDDLPQSSPSRDSSYSDESSESSVDIPIHHARPIVLLSDLSAVYAEQSPPEVSSDESDVSEVTEKNKKFSKRTHKRERNSQPKRSCQVRKASQDTPPLTPRRSLRRLVKNNSVGLYNESYDSDDVLDFVARISSSDESIPRQKNAQRMTRKLSKSNLKEKSPSVSPEREETSQCKQEETKRTVITRKKAPMSAKELSISKPNCKEPTEKRETQRTIKKRKRKRKFKQNGPSNLFTIEPEIALKYAYRKKRERKFDSFSPFVRVEEQICTVVNYHEEEKKPAPSQNAAGFVPTTSCYNLGRISMDSTRSEYLKCCLCGQTANANTLGDLHGPYYPAFSDGQDARTVQNGHDESPQEESGFQNTSVKEEEAVVNETLNLEECWMHEDCGVWSTGVFLVRGKVYGLKEAALLAQQTTCCLCLESGAIVGCFQKGCSRTFHVSCAVQSGCALNEDNFSMRCFDHKAKQSLCEQTTLEMTSQSSAIESGQAQGSSSAMRFYNVM</sequence>
<feature type="region of interest" description="Disordered" evidence="5">
    <location>
        <begin position="155"/>
        <end position="193"/>
    </location>
</feature>
<feature type="compositionally biased region" description="Acidic residues" evidence="5">
    <location>
        <begin position="110"/>
        <end position="125"/>
    </location>
</feature>
<feature type="compositionally biased region" description="Polar residues" evidence="5">
    <location>
        <begin position="303"/>
        <end position="314"/>
    </location>
</feature>
<evidence type="ECO:0000256" key="5">
    <source>
        <dbReference type="SAM" id="MobiDB-lite"/>
    </source>
</evidence>
<evidence type="ECO:0000256" key="2">
    <source>
        <dbReference type="ARBA" id="ARBA00022723"/>
    </source>
</evidence>
<organism evidence="7 8">
    <name type="scientific">Mugilogobius chulae</name>
    <name type="common">yellowstripe goby</name>
    <dbReference type="NCBI Taxonomy" id="88201"/>
    <lineage>
        <taxon>Eukaryota</taxon>
        <taxon>Metazoa</taxon>
        <taxon>Chordata</taxon>
        <taxon>Craniata</taxon>
        <taxon>Vertebrata</taxon>
        <taxon>Euteleostomi</taxon>
        <taxon>Actinopterygii</taxon>
        <taxon>Neopterygii</taxon>
        <taxon>Teleostei</taxon>
        <taxon>Neoteleostei</taxon>
        <taxon>Acanthomorphata</taxon>
        <taxon>Gobiaria</taxon>
        <taxon>Gobiiformes</taxon>
        <taxon>Gobioidei</taxon>
        <taxon>Gobiidae</taxon>
        <taxon>Gobionellinae</taxon>
        <taxon>Mugilogobius</taxon>
    </lineage>
</organism>
<keyword evidence="4" id="KW-0862">Zinc</keyword>
<feature type="compositionally biased region" description="Basic and acidic residues" evidence="5">
    <location>
        <begin position="323"/>
        <end position="348"/>
    </location>
</feature>
<gene>
    <name evidence="7" type="ORF">WMY93_003269</name>
</gene>
<feature type="domain" description="PHD-type" evidence="6">
    <location>
        <begin position="519"/>
        <end position="628"/>
    </location>
</feature>
<dbReference type="Pfam" id="PF13771">
    <property type="entry name" value="zf-HC5HC2H"/>
    <property type="match status" value="1"/>
</dbReference>
<keyword evidence="2" id="KW-0479">Metal-binding</keyword>
<dbReference type="GO" id="GO:0005634">
    <property type="term" value="C:nucleus"/>
    <property type="evidence" value="ECO:0007669"/>
    <property type="project" value="TreeGrafter"/>
</dbReference>
<dbReference type="PANTHER" id="PTHR14955:SF8">
    <property type="entry name" value="SI:CH211-165G14.1-RELATED"/>
    <property type="match status" value="1"/>
</dbReference>
<feature type="region of interest" description="Disordered" evidence="5">
    <location>
        <begin position="303"/>
        <end position="397"/>
    </location>
</feature>
<keyword evidence="8" id="KW-1185">Reference proteome</keyword>
<evidence type="ECO:0000313" key="8">
    <source>
        <dbReference type="Proteomes" id="UP001460270"/>
    </source>
</evidence>
<reference evidence="8" key="1">
    <citation type="submission" date="2024-04" db="EMBL/GenBank/DDBJ databases">
        <title>Salinicola lusitanus LLJ914,a marine bacterium isolated from the Okinawa Trough.</title>
        <authorList>
            <person name="Li J."/>
        </authorList>
    </citation>
    <scope>NUCLEOTIDE SEQUENCE [LARGE SCALE GENOMIC DNA]</scope>
</reference>
<dbReference type="InterPro" id="IPR001965">
    <property type="entry name" value="Znf_PHD"/>
</dbReference>
<feature type="region of interest" description="Disordered" evidence="5">
    <location>
        <begin position="98"/>
        <end position="125"/>
    </location>
</feature>
<feature type="compositionally biased region" description="Basic residues" evidence="5">
    <location>
        <begin position="235"/>
        <end position="244"/>
    </location>
</feature>
<evidence type="ECO:0000313" key="7">
    <source>
        <dbReference type="EMBL" id="KAK7939943.1"/>
    </source>
</evidence>
<feature type="region of interest" description="Disordered" evidence="5">
    <location>
        <begin position="510"/>
        <end position="532"/>
    </location>
</feature>
<protein>
    <recommendedName>
        <fullName evidence="6">PHD-type domain-containing protein</fullName>
    </recommendedName>
</protein>
<feature type="compositionally biased region" description="Basic and acidic residues" evidence="5">
    <location>
        <begin position="369"/>
        <end position="381"/>
    </location>
</feature>
<dbReference type="GO" id="GO:0006357">
    <property type="term" value="P:regulation of transcription by RNA polymerase II"/>
    <property type="evidence" value="ECO:0007669"/>
    <property type="project" value="TreeGrafter"/>
</dbReference>
<keyword evidence="3" id="KW-0863">Zinc-finger</keyword>
<dbReference type="Gene3D" id="3.30.40.10">
    <property type="entry name" value="Zinc/RING finger domain, C3HC4 (zinc finger)"/>
    <property type="match status" value="1"/>
</dbReference>
<feature type="compositionally biased region" description="Basic residues" evidence="5">
    <location>
        <begin position="382"/>
        <end position="393"/>
    </location>
</feature>
<feature type="region of interest" description="Disordered" evidence="5">
    <location>
        <begin position="24"/>
        <end position="68"/>
    </location>
</feature>
<evidence type="ECO:0000256" key="1">
    <source>
        <dbReference type="ARBA" id="ARBA00022553"/>
    </source>
</evidence>
<name>A0AAW0PXS4_9GOBI</name>
<dbReference type="EMBL" id="JBBPFD010000002">
    <property type="protein sequence ID" value="KAK7939943.1"/>
    <property type="molecule type" value="Genomic_DNA"/>
</dbReference>
<keyword evidence="1" id="KW-0597">Phosphoprotein</keyword>
<feature type="region of interest" description="Disordered" evidence="5">
    <location>
        <begin position="214"/>
        <end position="269"/>
    </location>
</feature>
<dbReference type="InterPro" id="IPR013083">
    <property type="entry name" value="Znf_RING/FYVE/PHD"/>
</dbReference>
<feature type="compositionally biased region" description="Low complexity" evidence="5">
    <location>
        <begin position="172"/>
        <end position="192"/>
    </location>
</feature>
<comment type="caution">
    <text evidence="7">The sequence shown here is derived from an EMBL/GenBank/DDBJ whole genome shotgun (WGS) entry which is preliminary data.</text>
</comment>
<dbReference type="PROSITE" id="PS51805">
    <property type="entry name" value="EPHD"/>
    <property type="match status" value="1"/>
</dbReference>
<dbReference type="GO" id="GO:0008270">
    <property type="term" value="F:zinc ion binding"/>
    <property type="evidence" value="ECO:0007669"/>
    <property type="project" value="UniProtKB-KW"/>
</dbReference>
<evidence type="ECO:0000256" key="3">
    <source>
        <dbReference type="ARBA" id="ARBA00022771"/>
    </source>
</evidence>
<accession>A0AAW0PXS4</accession>
<proteinExistence type="predicted"/>
<dbReference type="PANTHER" id="PTHR14955">
    <property type="entry name" value="RETINOIC ACID INDUCED 1/TRANSCRIPTION FACTOR 20"/>
    <property type="match status" value="1"/>
</dbReference>
<dbReference type="SMART" id="SM00249">
    <property type="entry name" value="PHD"/>
    <property type="match status" value="1"/>
</dbReference>
<dbReference type="AlphaFoldDB" id="A0AAW0PXS4"/>
<dbReference type="InterPro" id="IPR034732">
    <property type="entry name" value="EPHD"/>
</dbReference>
<dbReference type="InterPro" id="IPR052440">
    <property type="entry name" value="Trans_Reg/Chrom_Remod"/>
</dbReference>
<dbReference type="Proteomes" id="UP001460270">
    <property type="component" value="Unassembled WGS sequence"/>
</dbReference>
<evidence type="ECO:0000259" key="6">
    <source>
        <dbReference type="PROSITE" id="PS51805"/>
    </source>
</evidence>
<evidence type="ECO:0000256" key="4">
    <source>
        <dbReference type="ARBA" id="ARBA00022833"/>
    </source>
</evidence>